<gene>
    <name evidence="2" type="ORF">ACRB68_63460</name>
</gene>
<feature type="transmembrane region" description="Helical" evidence="1">
    <location>
        <begin position="41"/>
        <end position="64"/>
    </location>
</feature>
<dbReference type="EMBL" id="WEGH01000004">
    <property type="protein sequence ID" value="MQY08240.1"/>
    <property type="molecule type" value="Genomic_DNA"/>
</dbReference>
<dbReference type="Proteomes" id="UP000487268">
    <property type="component" value="Unassembled WGS sequence"/>
</dbReference>
<dbReference type="OrthoDB" id="3483692at2"/>
<evidence type="ECO:0000256" key="1">
    <source>
        <dbReference type="SAM" id="Phobius"/>
    </source>
</evidence>
<evidence type="ECO:0000313" key="3">
    <source>
        <dbReference type="Proteomes" id="UP000487268"/>
    </source>
</evidence>
<keyword evidence="1" id="KW-1133">Transmembrane helix</keyword>
<dbReference type="AlphaFoldDB" id="A0A7K0C465"/>
<organism evidence="2 3">
    <name type="scientific">Actinomadura macrotermitis</name>
    <dbReference type="NCBI Taxonomy" id="2585200"/>
    <lineage>
        <taxon>Bacteria</taxon>
        <taxon>Bacillati</taxon>
        <taxon>Actinomycetota</taxon>
        <taxon>Actinomycetes</taxon>
        <taxon>Streptosporangiales</taxon>
        <taxon>Thermomonosporaceae</taxon>
        <taxon>Actinomadura</taxon>
    </lineage>
</organism>
<dbReference type="RefSeq" id="WP_153538923.1">
    <property type="nucleotide sequence ID" value="NZ_WEGH01000004.1"/>
</dbReference>
<proteinExistence type="predicted"/>
<evidence type="ECO:0000313" key="2">
    <source>
        <dbReference type="EMBL" id="MQY08240.1"/>
    </source>
</evidence>
<keyword evidence="1" id="KW-0472">Membrane</keyword>
<comment type="caution">
    <text evidence="2">The sequence shown here is derived from an EMBL/GenBank/DDBJ whole genome shotgun (WGS) entry which is preliminary data.</text>
</comment>
<accession>A0A7K0C465</accession>
<keyword evidence="3" id="KW-1185">Reference proteome</keyword>
<name>A0A7K0C465_9ACTN</name>
<sequence length="65" mass="7241">MAPKPRSLFPSLDSLERQVVARNEKQPDTGSRNFDHPTAKYIFVVMLVMTVIGHIVGGIALMVME</sequence>
<reference evidence="2 3" key="1">
    <citation type="submission" date="2019-10" db="EMBL/GenBank/DDBJ databases">
        <title>Actinomadura rubteroloni sp. nov. and Actinomadura macrotermitis sp. nov., isolated from the gut of fungus growing-termite Macrotermes natalensis.</title>
        <authorList>
            <person name="Benndorf R."/>
            <person name="Martin K."/>
            <person name="Kuefner M."/>
            <person name="De Beer W."/>
            <person name="Kaster A.-K."/>
            <person name="Vollmers J."/>
            <person name="Poulsen M."/>
            <person name="Beemelmanns C."/>
        </authorList>
    </citation>
    <scope>NUCLEOTIDE SEQUENCE [LARGE SCALE GENOMIC DNA]</scope>
    <source>
        <strain evidence="2 3">RB68</strain>
    </source>
</reference>
<protein>
    <submittedName>
        <fullName evidence="2">Uncharacterized protein</fullName>
    </submittedName>
</protein>
<keyword evidence="1" id="KW-0812">Transmembrane</keyword>